<dbReference type="RefSeq" id="WP_302721124.1">
    <property type="nucleotide sequence ID" value="NZ_JAULRU010000256.1"/>
</dbReference>
<accession>A0ABU4S167</accession>
<dbReference type="NCBIfam" id="TIGR02937">
    <property type="entry name" value="sigma70-ECF"/>
    <property type="match status" value="1"/>
</dbReference>
<evidence type="ECO:0000256" key="3">
    <source>
        <dbReference type="ARBA" id="ARBA00023082"/>
    </source>
</evidence>
<dbReference type="InterPro" id="IPR013324">
    <property type="entry name" value="RNA_pol_sigma_r3/r4-like"/>
</dbReference>
<evidence type="ECO:0000256" key="1">
    <source>
        <dbReference type="ARBA" id="ARBA00010641"/>
    </source>
</evidence>
<name>A0ABU4S167_9GAMM</name>
<evidence type="ECO:0000256" key="5">
    <source>
        <dbReference type="ARBA" id="ARBA00023163"/>
    </source>
</evidence>
<gene>
    <name evidence="7" type="ORF">SCD92_14950</name>
</gene>
<protein>
    <submittedName>
        <fullName evidence="7">RNA polymerase sigma factor</fullName>
    </submittedName>
</protein>
<keyword evidence="8" id="KW-1185">Reference proteome</keyword>
<evidence type="ECO:0000313" key="7">
    <source>
        <dbReference type="EMBL" id="MDX6850669.1"/>
    </source>
</evidence>
<evidence type="ECO:0000259" key="6">
    <source>
        <dbReference type="Pfam" id="PF04542"/>
    </source>
</evidence>
<dbReference type="InterPro" id="IPR036388">
    <property type="entry name" value="WH-like_DNA-bd_sf"/>
</dbReference>
<keyword evidence="4" id="KW-0238">DNA-binding</keyword>
<dbReference type="InterPro" id="IPR014284">
    <property type="entry name" value="RNA_pol_sigma-70_dom"/>
</dbReference>
<comment type="similarity">
    <text evidence="1">Belongs to the sigma-70 factor family. ECF subfamily.</text>
</comment>
<proteinExistence type="inferred from homology"/>
<dbReference type="InterPro" id="IPR013325">
    <property type="entry name" value="RNA_pol_sigma_r2"/>
</dbReference>
<dbReference type="InterPro" id="IPR007627">
    <property type="entry name" value="RNA_pol_sigma70_r2"/>
</dbReference>
<dbReference type="PANTHER" id="PTHR43133:SF8">
    <property type="entry name" value="RNA POLYMERASE SIGMA FACTOR HI_1459-RELATED"/>
    <property type="match status" value="1"/>
</dbReference>
<organism evidence="7 8">
    <name type="scientific">Gilvimarinus gilvus</name>
    <dbReference type="NCBI Taxonomy" id="3058038"/>
    <lineage>
        <taxon>Bacteria</taxon>
        <taxon>Pseudomonadati</taxon>
        <taxon>Pseudomonadota</taxon>
        <taxon>Gammaproteobacteria</taxon>
        <taxon>Cellvibrionales</taxon>
        <taxon>Cellvibrionaceae</taxon>
        <taxon>Gilvimarinus</taxon>
    </lineage>
</organism>
<comment type="caution">
    <text evidence="7">The sequence shown here is derived from an EMBL/GenBank/DDBJ whole genome shotgun (WGS) entry which is preliminary data.</text>
</comment>
<dbReference type="InterPro" id="IPR039425">
    <property type="entry name" value="RNA_pol_sigma-70-like"/>
</dbReference>
<evidence type="ECO:0000256" key="4">
    <source>
        <dbReference type="ARBA" id="ARBA00023125"/>
    </source>
</evidence>
<feature type="domain" description="RNA polymerase sigma-70 region 2" evidence="6">
    <location>
        <begin position="28"/>
        <end position="95"/>
    </location>
</feature>
<evidence type="ECO:0000313" key="8">
    <source>
        <dbReference type="Proteomes" id="UP001273505"/>
    </source>
</evidence>
<dbReference type="PANTHER" id="PTHR43133">
    <property type="entry name" value="RNA POLYMERASE ECF-TYPE SIGMA FACTO"/>
    <property type="match status" value="1"/>
</dbReference>
<evidence type="ECO:0000256" key="2">
    <source>
        <dbReference type="ARBA" id="ARBA00023015"/>
    </source>
</evidence>
<dbReference type="EMBL" id="JAXAFO010000029">
    <property type="protein sequence ID" value="MDX6850669.1"/>
    <property type="molecule type" value="Genomic_DNA"/>
</dbReference>
<dbReference type="SUPFAM" id="SSF88946">
    <property type="entry name" value="Sigma2 domain of RNA polymerase sigma factors"/>
    <property type="match status" value="1"/>
</dbReference>
<dbReference type="SUPFAM" id="SSF88659">
    <property type="entry name" value="Sigma3 and sigma4 domains of RNA polymerase sigma factors"/>
    <property type="match status" value="1"/>
</dbReference>
<reference evidence="7 8" key="1">
    <citation type="submission" date="2023-11" db="EMBL/GenBank/DDBJ databases">
        <title>Gilvimarinus fulvus sp. nov., isolated from the surface of Kelp.</title>
        <authorList>
            <person name="Sun Y.Y."/>
            <person name="Gong Y."/>
            <person name="Du Z.J."/>
        </authorList>
    </citation>
    <scope>NUCLEOTIDE SEQUENCE [LARGE SCALE GENOMIC DNA]</scope>
    <source>
        <strain evidence="7 8">SDUM040013</strain>
    </source>
</reference>
<dbReference type="Gene3D" id="1.10.1740.10">
    <property type="match status" value="1"/>
</dbReference>
<keyword evidence="2" id="KW-0805">Transcription regulation</keyword>
<sequence length="181" mass="20535">MTDHLTTAKTDQLIRDAQSGDADAFEALLEHYYDAMYRFAYRWCGDQGAAEDVAQNSCMKVAGAISQYRFEASFSSWLYRLVINCAKDWQRRENRHNGEEYSEGDVASLGGNAESQIYLSQLMVRIDRWGKGYKETALLVLFEGLSHAEAGAALSVSEATISWRIHDIRKHLAQLEREQLS</sequence>
<keyword evidence="3" id="KW-0731">Sigma factor</keyword>
<dbReference type="Gene3D" id="1.10.10.10">
    <property type="entry name" value="Winged helix-like DNA-binding domain superfamily/Winged helix DNA-binding domain"/>
    <property type="match status" value="1"/>
</dbReference>
<keyword evidence="5" id="KW-0804">Transcription</keyword>
<dbReference type="Pfam" id="PF04542">
    <property type="entry name" value="Sigma70_r2"/>
    <property type="match status" value="1"/>
</dbReference>
<dbReference type="Proteomes" id="UP001273505">
    <property type="component" value="Unassembled WGS sequence"/>
</dbReference>